<keyword evidence="4" id="KW-1185">Reference proteome</keyword>
<dbReference type="InterPro" id="IPR051620">
    <property type="entry name" value="ORF904-like_C"/>
</dbReference>
<sequence>MGLIMFAVSLRRWDRTSLQARPTLAWEEHLRKGRPSDWQTGSVSATSWRIHISKTQPSGGGPRVEQMQKENGSAEEELRLSEVWPDASARAADPMDEVEGSAADGVQPMPAPVRIKVAGSSKEKGGGSPGTSANKEGCMHVVEGGAVDGAQTSGGIGGLAKEGGGSPGESAHMEGHMHAVEGGAADGAQSCAGLVKIGVAGSSAKEGGGSPCAKVCMGEVENGAASDAESSADKSCDSGPVPGIGVAAERLGGQNKNGQGQEGRRGEAIADSESGVRESSEQTSPFAEPDLEDPELRSEVVRELEKLLSTWGDNTSIFCAAKPSSTGPGVIYEFRNVPGGRVTCPYFPATRARVHESTNFGLLRRGSEVTYICHGESCKATPQSGNFRLGVLPPPIAAAFGDSQPLNSERDHLYSDRQLLPLPFLRENLNVKKGDVGGALILERLYVRSHGPEVRLHLIGLVLLVRSLLGQGPERRPDPAGAPRGALQDRGRVHA</sequence>
<dbReference type="Proteomes" id="UP000054558">
    <property type="component" value="Unassembled WGS sequence"/>
</dbReference>
<organism evidence="3 4">
    <name type="scientific">Klebsormidium nitens</name>
    <name type="common">Green alga</name>
    <name type="synonym">Ulothrix nitens</name>
    <dbReference type="NCBI Taxonomy" id="105231"/>
    <lineage>
        <taxon>Eukaryota</taxon>
        <taxon>Viridiplantae</taxon>
        <taxon>Streptophyta</taxon>
        <taxon>Klebsormidiophyceae</taxon>
        <taxon>Klebsormidiales</taxon>
        <taxon>Klebsormidiaceae</taxon>
        <taxon>Klebsormidium</taxon>
    </lineage>
</organism>
<feature type="compositionally biased region" description="Polar residues" evidence="2">
    <location>
        <begin position="37"/>
        <end position="57"/>
    </location>
</feature>
<feature type="compositionally biased region" description="Gly residues" evidence="2">
    <location>
        <begin position="152"/>
        <end position="167"/>
    </location>
</feature>
<dbReference type="PANTHER" id="PTHR35372:SF2">
    <property type="entry name" value="SF3 HELICASE DOMAIN-CONTAINING PROTEIN"/>
    <property type="match status" value="1"/>
</dbReference>
<feature type="compositionally biased region" description="Basic and acidic residues" evidence="2">
    <location>
        <begin position="262"/>
        <end position="280"/>
    </location>
</feature>
<gene>
    <name evidence="3" type="ORF">KFL_002360030</name>
</gene>
<name>A0A0U9I7M1_KLENI</name>
<feature type="region of interest" description="Disordered" evidence="2">
    <location>
        <begin position="34"/>
        <end position="108"/>
    </location>
</feature>
<evidence type="ECO:0000313" key="3">
    <source>
        <dbReference type="EMBL" id="GAQ85450.1"/>
    </source>
</evidence>
<accession>A0A0U9I7M1</accession>
<keyword evidence="1" id="KW-0378">Hydrolase</keyword>
<dbReference type="GO" id="GO:0016787">
    <property type="term" value="F:hydrolase activity"/>
    <property type="evidence" value="ECO:0007669"/>
    <property type="project" value="UniProtKB-KW"/>
</dbReference>
<proteinExistence type="predicted"/>
<reference evidence="3 4" key="1">
    <citation type="journal article" date="2014" name="Nat. Commun.">
        <title>Klebsormidium flaccidum genome reveals primary factors for plant terrestrial adaptation.</title>
        <authorList>
            <person name="Hori K."/>
            <person name="Maruyama F."/>
            <person name="Fujisawa T."/>
            <person name="Togashi T."/>
            <person name="Yamamoto N."/>
            <person name="Seo M."/>
            <person name="Sato S."/>
            <person name="Yamada T."/>
            <person name="Mori H."/>
            <person name="Tajima N."/>
            <person name="Moriyama T."/>
            <person name="Ikeuchi M."/>
            <person name="Watanabe M."/>
            <person name="Wada H."/>
            <person name="Kobayashi K."/>
            <person name="Saito M."/>
            <person name="Masuda T."/>
            <person name="Sasaki-Sekimoto Y."/>
            <person name="Mashiguchi K."/>
            <person name="Awai K."/>
            <person name="Shimojima M."/>
            <person name="Masuda S."/>
            <person name="Iwai M."/>
            <person name="Nobusawa T."/>
            <person name="Narise T."/>
            <person name="Kondo S."/>
            <person name="Saito H."/>
            <person name="Sato R."/>
            <person name="Murakawa M."/>
            <person name="Ihara Y."/>
            <person name="Oshima-Yamada Y."/>
            <person name="Ohtaka K."/>
            <person name="Satoh M."/>
            <person name="Sonobe K."/>
            <person name="Ishii M."/>
            <person name="Ohtani R."/>
            <person name="Kanamori-Sato M."/>
            <person name="Honoki R."/>
            <person name="Miyazaki D."/>
            <person name="Mochizuki H."/>
            <person name="Umetsu J."/>
            <person name="Higashi K."/>
            <person name="Shibata D."/>
            <person name="Kamiya Y."/>
            <person name="Sato N."/>
            <person name="Nakamura Y."/>
            <person name="Tabata S."/>
            <person name="Ida S."/>
            <person name="Kurokawa K."/>
            <person name="Ohta H."/>
        </authorList>
    </citation>
    <scope>NUCLEOTIDE SEQUENCE [LARGE SCALE GENOMIC DNA]</scope>
    <source>
        <strain evidence="3 4">NIES-2285</strain>
    </source>
</reference>
<feature type="region of interest" description="Disordered" evidence="2">
    <location>
        <begin position="472"/>
        <end position="495"/>
    </location>
</feature>
<dbReference type="AlphaFoldDB" id="A0A0U9I7M1"/>
<evidence type="ECO:0000256" key="1">
    <source>
        <dbReference type="ARBA" id="ARBA00022801"/>
    </source>
</evidence>
<dbReference type="PANTHER" id="PTHR35372">
    <property type="entry name" value="ATP BINDING PROTEIN-RELATED"/>
    <property type="match status" value="1"/>
</dbReference>
<dbReference type="EMBL" id="DF237185">
    <property type="protein sequence ID" value="GAQ85450.1"/>
    <property type="molecule type" value="Genomic_DNA"/>
</dbReference>
<protein>
    <submittedName>
        <fullName evidence="3">Uncharacterized protein</fullName>
    </submittedName>
</protein>
<evidence type="ECO:0000313" key="4">
    <source>
        <dbReference type="Proteomes" id="UP000054558"/>
    </source>
</evidence>
<feature type="region of interest" description="Disordered" evidence="2">
    <location>
        <begin position="227"/>
        <end position="295"/>
    </location>
</feature>
<evidence type="ECO:0000256" key="2">
    <source>
        <dbReference type="SAM" id="MobiDB-lite"/>
    </source>
</evidence>
<feature type="region of interest" description="Disordered" evidence="2">
    <location>
        <begin position="147"/>
        <end position="173"/>
    </location>
</feature>